<dbReference type="RefSeq" id="WP_373972852.1">
    <property type="nucleotide sequence ID" value="NZ_JBHDLJ010000013.1"/>
</dbReference>
<dbReference type="InterPro" id="IPR001387">
    <property type="entry name" value="Cro/C1-type_HTH"/>
</dbReference>
<dbReference type="InterPro" id="IPR010982">
    <property type="entry name" value="Lambda_DNA-bd_dom_sf"/>
</dbReference>
<keyword evidence="3" id="KW-1185">Reference proteome</keyword>
<gene>
    <name evidence="2" type="ORF">ACETWP_13875</name>
</gene>
<dbReference type="Proteomes" id="UP001575652">
    <property type="component" value="Unassembled WGS sequence"/>
</dbReference>
<dbReference type="SUPFAM" id="SSF47413">
    <property type="entry name" value="lambda repressor-like DNA-binding domains"/>
    <property type="match status" value="1"/>
</dbReference>
<evidence type="ECO:0000259" key="1">
    <source>
        <dbReference type="PROSITE" id="PS50943"/>
    </source>
</evidence>
<name>A0ABV4USJ7_9MICC</name>
<proteinExistence type="predicted"/>
<dbReference type="SMART" id="SM00530">
    <property type="entry name" value="HTH_XRE"/>
    <property type="match status" value="1"/>
</dbReference>
<dbReference type="EMBL" id="JBHDLJ010000013">
    <property type="protein sequence ID" value="MFB0835675.1"/>
    <property type="molecule type" value="Genomic_DNA"/>
</dbReference>
<comment type="caution">
    <text evidence="2">The sequence shown here is derived from an EMBL/GenBank/DDBJ whole genome shotgun (WGS) entry which is preliminary data.</text>
</comment>
<sequence length="104" mass="11200">MDEILEFSGTVERAGALLRQVRLARGCSLAELARRADVSAAFAAAFEEGRHDGNWSAALRLLAASGISVKAFETPDDRTVVAIDVHAHVREWAARQTGPLPPFS</sequence>
<evidence type="ECO:0000313" key="3">
    <source>
        <dbReference type="Proteomes" id="UP001575652"/>
    </source>
</evidence>
<evidence type="ECO:0000313" key="2">
    <source>
        <dbReference type="EMBL" id="MFB0835675.1"/>
    </source>
</evidence>
<accession>A0ABV4USJ7</accession>
<reference evidence="2 3" key="1">
    <citation type="submission" date="2024-09" db="EMBL/GenBank/DDBJ databases">
        <authorList>
            <person name="Salinas-Garcia M.A."/>
            <person name="Prieme A."/>
        </authorList>
    </citation>
    <scope>NUCLEOTIDE SEQUENCE [LARGE SCALE GENOMIC DNA]</scope>
    <source>
        <strain evidence="2 3">DSM 21081</strain>
    </source>
</reference>
<organism evidence="2 3">
    <name type="scientific">Arthrobacter halodurans</name>
    <dbReference type="NCBI Taxonomy" id="516699"/>
    <lineage>
        <taxon>Bacteria</taxon>
        <taxon>Bacillati</taxon>
        <taxon>Actinomycetota</taxon>
        <taxon>Actinomycetes</taxon>
        <taxon>Micrococcales</taxon>
        <taxon>Micrococcaceae</taxon>
        <taxon>Arthrobacter</taxon>
    </lineage>
</organism>
<protein>
    <submittedName>
        <fullName evidence="2">Helix-turn-helix domain-containing protein</fullName>
    </submittedName>
</protein>
<feature type="domain" description="HTH cro/C1-type" evidence="1">
    <location>
        <begin position="18"/>
        <end position="72"/>
    </location>
</feature>
<dbReference type="Pfam" id="PF13560">
    <property type="entry name" value="HTH_31"/>
    <property type="match status" value="1"/>
</dbReference>
<dbReference type="Gene3D" id="1.10.260.40">
    <property type="entry name" value="lambda repressor-like DNA-binding domains"/>
    <property type="match status" value="1"/>
</dbReference>
<dbReference type="PROSITE" id="PS50943">
    <property type="entry name" value="HTH_CROC1"/>
    <property type="match status" value="1"/>
</dbReference>